<evidence type="ECO:0000313" key="2">
    <source>
        <dbReference type="Proteomes" id="UP001142057"/>
    </source>
</evidence>
<organism evidence="1 2">
    <name type="scientific">Chryseobacterium pyrolae</name>
    <dbReference type="NCBI Taxonomy" id="2987481"/>
    <lineage>
        <taxon>Bacteria</taxon>
        <taxon>Pseudomonadati</taxon>
        <taxon>Bacteroidota</taxon>
        <taxon>Flavobacteriia</taxon>
        <taxon>Flavobacteriales</taxon>
        <taxon>Weeksellaceae</taxon>
        <taxon>Chryseobacterium group</taxon>
        <taxon>Chryseobacterium</taxon>
    </lineage>
</organism>
<evidence type="ECO:0008006" key="3">
    <source>
        <dbReference type="Google" id="ProtNLM"/>
    </source>
</evidence>
<gene>
    <name evidence="1" type="ORF">NZD88_01415</name>
</gene>
<dbReference type="NCBIfam" id="NF047798">
    <property type="entry name" value="leader_Chryseo"/>
    <property type="match status" value="1"/>
</dbReference>
<protein>
    <recommendedName>
        <fullName evidence="3">Bacteriocin</fullName>
    </recommendedName>
</protein>
<sequence length="50" mass="5679">MKNLKKLSREKLISINGGIEVCLQNCLTGYRKCCIPRQPYYCVANGEICI</sequence>
<name>A0ABT2IC53_9FLAO</name>
<dbReference type="InterPro" id="IPR058074">
    <property type="entry name" value="Bacteriocin-like"/>
</dbReference>
<proteinExistence type="predicted"/>
<comment type="caution">
    <text evidence="1">The sequence shown here is derived from an EMBL/GenBank/DDBJ whole genome shotgun (WGS) entry which is preliminary data.</text>
</comment>
<accession>A0ABT2IC53</accession>
<dbReference type="EMBL" id="JANZQH010000001">
    <property type="protein sequence ID" value="MCT2406212.1"/>
    <property type="molecule type" value="Genomic_DNA"/>
</dbReference>
<dbReference type="RefSeq" id="WP_259826846.1">
    <property type="nucleotide sequence ID" value="NZ_JANZQH010000001.1"/>
</dbReference>
<keyword evidence="2" id="KW-1185">Reference proteome</keyword>
<dbReference type="Proteomes" id="UP001142057">
    <property type="component" value="Unassembled WGS sequence"/>
</dbReference>
<reference evidence="1" key="1">
    <citation type="submission" date="2022-08" db="EMBL/GenBank/DDBJ databases">
        <title>Chryseobacterium antibioticum,isolated from the rhizosphere soil of Pyrola in Tibet.</title>
        <authorList>
            <person name="Kan Y."/>
        </authorList>
    </citation>
    <scope>NUCLEOTIDE SEQUENCE</scope>
    <source>
        <strain evidence="1">Pc2-12</strain>
    </source>
</reference>
<evidence type="ECO:0000313" key="1">
    <source>
        <dbReference type="EMBL" id="MCT2406212.1"/>
    </source>
</evidence>